<gene>
    <name evidence="1" type="ORF">FEAC_14150</name>
</gene>
<proteinExistence type="predicted"/>
<sequence>MFENKLLDIGAMPKLLLWSILCETRVMQSREYLGQEEFRMVIAPARVAYLIGEGSVSGFIRAVQEACTRWGGVTEPIIPVNQDLELDDQWRTIAELADVDELVNVDCDDRAAQAVSKRLGLPLVSIDVIDQEGPGRHTCHPMVISQEDQQSWSQSAEYAGGFGPITGSWFYTESTDDLGDLWAIAAAGTFASAIARSQGLVVPSSPGQSTGFASRQTALDRTASQFGQHWSDGGPYTRPAVFWLCDKDPFPDCIAYWNFRALRPFGRESVPMLLLPAEKVDSWILFFERIQELLRGRSGVFPADAVLYSQEVTPDRLRTIAESWGLVEDSRNPSQEFSAVDAIAPRLPPFTYRVGIDPVPYMSWHRRYGMTTRVPIQVFRDKTSVAFNSPVRFAGSGATKVKINSDILSPFPKRPSIARLIQPESHWRDGGIELYQQALSYYEIDICVPQLREVVETLLDDATESHCLSDKGRMGQSITPSWKLERLLEPGVFEAIRSLTTLRKERVGAALDEQAAKGNQLDLSRLASEFGRLERTSQCTSDLCGVHQPEVGVVAAETLVTLGWAERGCRISCERCSVTSFVPFRDTTPSARCPGCESSGRYAYTSAGITTYYRLNSLIDLASDQGVLPHLLVIAALHKRSSNTFILPGVNVSFDDGIESEVDLFGVHDGKVIAGEVKTSAAAFDEEQIHRDVKLSKRLLADAHVMACTEPLEEGAITIAEEVAQKYGVHLVILDAVDLRPVIANI</sequence>
<dbReference type="AlphaFoldDB" id="A0A0D8FV12"/>
<dbReference type="EMBL" id="JXUW01000011">
    <property type="protein sequence ID" value="KJE76769.1"/>
    <property type="molecule type" value="Genomic_DNA"/>
</dbReference>
<dbReference type="eggNOG" id="ENOG502ZECU">
    <property type="taxonomic scope" value="Bacteria"/>
</dbReference>
<dbReference type="PATRIC" id="fig|1121877.4.peg.1555"/>
<protein>
    <submittedName>
        <fullName evidence="1">Uncharacterized protein</fullName>
    </submittedName>
</protein>
<keyword evidence="2" id="KW-1185">Reference proteome</keyword>
<organism evidence="1 2">
    <name type="scientific">Ferrimicrobium acidiphilum DSM 19497</name>
    <dbReference type="NCBI Taxonomy" id="1121877"/>
    <lineage>
        <taxon>Bacteria</taxon>
        <taxon>Bacillati</taxon>
        <taxon>Actinomycetota</taxon>
        <taxon>Acidimicrobiia</taxon>
        <taxon>Acidimicrobiales</taxon>
        <taxon>Acidimicrobiaceae</taxon>
        <taxon>Ferrimicrobium</taxon>
    </lineage>
</organism>
<evidence type="ECO:0000313" key="2">
    <source>
        <dbReference type="Proteomes" id="UP000032336"/>
    </source>
</evidence>
<name>A0A0D8FV12_9ACTN</name>
<reference evidence="1 2" key="1">
    <citation type="submission" date="2015-01" db="EMBL/GenBank/DDBJ databases">
        <title>Draft genome of the acidophilic iron oxidizer Ferrimicrobium acidiphilum strain T23.</title>
        <authorList>
            <person name="Poehlein A."/>
            <person name="Eisen S."/>
            <person name="Schloemann M."/>
            <person name="Johnson B.D."/>
            <person name="Daniel R."/>
            <person name="Muehling M."/>
        </authorList>
    </citation>
    <scope>NUCLEOTIDE SEQUENCE [LARGE SCALE GENOMIC DNA]</scope>
    <source>
        <strain evidence="1 2">T23</strain>
    </source>
</reference>
<evidence type="ECO:0000313" key="1">
    <source>
        <dbReference type="EMBL" id="KJE76769.1"/>
    </source>
</evidence>
<comment type="caution">
    <text evidence="1">The sequence shown here is derived from an EMBL/GenBank/DDBJ whole genome shotgun (WGS) entry which is preliminary data.</text>
</comment>
<dbReference type="Proteomes" id="UP000032336">
    <property type="component" value="Unassembled WGS sequence"/>
</dbReference>
<accession>A0A0D8FV12</accession>